<evidence type="ECO:0000256" key="4">
    <source>
        <dbReference type="ARBA" id="ARBA00022989"/>
    </source>
</evidence>
<dbReference type="Proteomes" id="UP001163046">
    <property type="component" value="Unassembled WGS sequence"/>
</dbReference>
<dbReference type="OrthoDB" id="364779at2759"/>
<evidence type="ECO:0000259" key="6">
    <source>
        <dbReference type="Pfam" id="PF04884"/>
    </source>
</evidence>
<comment type="similarity">
    <text evidence="2">Belongs to the RUS1 family.</text>
</comment>
<organism evidence="8 9">
    <name type="scientific">Desmophyllum pertusum</name>
    <dbReference type="NCBI Taxonomy" id="174260"/>
    <lineage>
        <taxon>Eukaryota</taxon>
        <taxon>Metazoa</taxon>
        <taxon>Cnidaria</taxon>
        <taxon>Anthozoa</taxon>
        <taxon>Hexacorallia</taxon>
        <taxon>Scleractinia</taxon>
        <taxon>Caryophylliina</taxon>
        <taxon>Caryophylliidae</taxon>
        <taxon>Desmophyllum</taxon>
    </lineage>
</organism>
<feature type="domain" description="Root UVB sensitive protein C-terminal" evidence="7">
    <location>
        <begin position="91"/>
        <end position="268"/>
    </location>
</feature>
<dbReference type="InterPro" id="IPR055412">
    <property type="entry name" value="UVB_sens_C"/>
</dbReference>
<keyword evidence="3" id="KW-0812">Transmembrane</keyword>
<dbReference type="AlphaFoldDB" id="A0A9W9YCP6"/>
<dbReference type="PANTHER" id="PTHR12770:SF31">
    <property type="entry name" value="RUS FAMILY MEMBER 1"/>
    <property type="match status" value="1"/>
</dbReference>
<dbReference type="PANTHER" id="PTHR12770">
    <property type="entry name" value="RUS1 FAMILY PROTEIN C16ORF58"/>
    <property type="match status" value="1"/>
</dbReference>
<protein>
    <submittedName>
        <fullName evidence="8">Uncharacterized protein</fullName>
    </submittedName>
</protein>
<dbReference type="EMBL" id="MU827785">
    <property type="protein sequence ID" value="KAJ7333839.1"/>
    <property type="molecule type" value="Genomic_DNA"/>
</dbReference>
<dbReference type="Pfam" id="PF24160">
    <property type="entry name" value="UVB_sens_C"/>
    <property type="match status" value="1"/>
</dbReference>
<evidence type="ECO:0000313" key="9">
    <source>
        <dbReference type="Proteomes" id="UP001163046"/>
    </source>
</evidence>
<gene>
    <name evidence="8" type="ORF">OS493_015931</name>
</gene>
<sequence length="279" mass="31275">MTQHQARRDNMADVAAKDGSQETLVNLMALIAGLIITPMVSGNLLLTWSLFFVFTFLHIYANFRAVSSVVMETVSLNRLHLLVTEFLSAGRIMTPEEVGSREPVVFGHTTGECLRIHLGTEFTSVVKSVSDLDAALPSSKQSRYIMKLTLLLRRNSGTIHVVLHEDSTALDYLQSCFQACSLDYVIRTRPNLTKVLSDLDGSQRALEALQNFWLQERNQQPVDCSWDLVALAHNFTLQAFPAFLKGLEEAGWVTSRTHLGPDEWRAVWNVKGLEIKKSI</sequence>
<keyword evidence="4" id="KW-1133">Transmembrane helix</keyword>
<dbReference type="GO" id="GO:0016020">
    <property type="term" value="C:membrane"/>
    <property type="evidence" value="ECO:0007669"/>
    <property type="project" value="UniProtKB-SubCell"/>
</dbReference>
<dbReference type="InterPro" id="IPR006968">
    <property type="entry name" value="RUS_fam"/>
</dbReference>
<comment type="caution">
    <text evidence="8">The sequence shown here is derived from an EMBL/GenBank/DDBJ whole genome shotgun (WGS) entry which is preliminary data.</text>
</comment>
<evidence type="ECO:0000256" key="3">
    <source>
        <dbReference type="ARBA" id="ARBA00022692"/>
    </source>
</evidence>
<keyword evidence="9" id="KW-1185">Reference proteome</keyword>
<proteinExistence type="inferred from homology"/>
<evidence type="ECO:0000256" key="2">
    <source>
        <dbReference type="ARBA" id="ARBA00007558"/>
    </source>
</evidence>
<evidence type="ECO:0000259" key="7">
    <source>
        <dbReference type="Pfam" id="PF24160"/>
    </source>
</evidence>
<reference evidence="8" key="1">
    <citation type="submission" date="2023-01" db="EMBL/GenBank/DDBJ databases">
        <title>Genome assembly of the deep-sea coral Lophelia pertusa.</title>
        <authorList>
            <person name="Herrera S."/>
            <person name="Cordes E."/>
        </authorList>
    </citation>
    <scope>NUCLEOTIDE SEQUENCE</scope>
    <source>
        <strain evidence="8">USNM1676648</strain>
        <tissue evidence="8">Polyp</tissue>
    </source>
</reference>
<dbReference type="InterPro" id="IPR054549">
    <property type="entry name" value="UVB_sens_RUS_dom"/>
</dbReference>
<evidence type="ECO:0000256" key="1">
    <source>
        <dbReference type="ARBA" id="ARBA00004370"/>
    </source>
</evidence>
<accession>A0A9W9YCP6</accession>
<evidence type="ECO:0000256" key="5">
    <source>
        <dbReference type="ARBA" id="ARBA00023136"/>
    </source>
</evidence>
<feature type="domain" description="Protein root UVB sensitive/RUS" evidence="6">
    <location>
        <begin position="1"/>
        <end position="88"/>
    </location>
</feature>
<comment type="subcellular location">
    <subcellularLocation>
        <location evidence="1">Membrane</location>
    </subcellularLocation>
</comment>
<dbReference type="Pfam" id="PF04884">
    <property type="entry name" value="UVB_sens_prot"/>
    <property type="match status" value="1"/>
</dbReference>
<name>A0A9W9YCP6_9CNID</name>
<evidence type="ECO:0000313" key="8">
    <source>
        <dbReference type="EMBL" id="KAJ7333839.1"/>
    </source>
</evidence>
<keyword evidence="5" id="KW-0472">Membrane</keyword>